<reference evidence="3" key="2">
    <citation type="submission" date="2015-07" db="EMBL/GenBank/DDBJ databases">
        <title>Plasmids, circular viruses and viroids from rat gut.</title>
        <authorList>
            <person name="Jorgensen T.J."/>
            <person name="Hansen M.A."/>
            <person name="Xu Z."/>
            <person name="Tabak M.A."/>
            <person name="Sorensen S.J."/>
            <person name="Hansen L.H."/>
        </authorList>
    </citation>
    <scope>NUCLEOTIDE SEQUENCE</scope>
    <source>
        <plasmid evidence="3">pRGRH0106</plasmid>
    </source>
</reference>
<protein>
    <recommendedName>
        <fullName evidence="4">Replication protein</fullName>
    </recommendedName>
</protein>
<evidence type="ECO:0008006" key="4">
    <source>
        <dbReference type="Google" id="ProtNLM"/>
    </source>
</evidence>
<geneLocation type="plasmid" evidence="3">
    <name>pRGRH0106</name>
</geneLocation>
<sequence length="200" mass="22810">MAVKNSSSDGRTRTWVAVVYPDSAPDNWRELLDENHIEWAESPLHDRDVDSGTGEVKKAHWHIALSFDGKKSYEQVFDLLAPLKCAIPQRCHSLRGAIRYMAHLDNPEKFQYGSENIIGHGGFDVQSYLKRSTSEATALVREMLEWVRANDICEYSKLVNYAMDEKPDWFDVLANGYTVMLSSYFRSVRGADSSGERKRS</sequence>
<feature type="domain" description="Plasmid replication protein origin binding" evidence="1">
    <location>
        <begin position="9"/>
        <end position="125"/>
    </location>
</feature>
<dbReference type="Gene3D" id="3.40.1310.30">
    <property type="match status" value="1"/>
</dbReference>
<dbReference type="AlphaFoldDB" id="A0A0H5PVZ2"/>
<feature type="domain" description="Replication protein RepB C-terminal" evidence="2">
    <location>
        <begin position="135"/>
        <end position="189"/>
    </location>
</feature>
<dbReference type="InterPro" id="IPR002631">
    <property type="entry name" value="Plasmid_rep_OBD"/>
</dbReference>
<dbReference type="EMBL" id="LN852796">
    <property type="protein sequence ID" value="CRY93921.1"/>
    <property type="molecule type" value="Genomic_DNA"/>
</dbReference>
<keyword evidence="3" id="KW-0614">Plasmid</keyword>
<accession>A0A0H5PVZ2</accession>
<dbReference type="Pfam" id="PF21861">
    <property type="entry name" value="RepB_C"/>
    <property type="match status" value="1"/>
</dbReference>
<dbReference type="GO" id="GO:0006260">
    <property type="term" value="P:DNA replication"/>
    <property type="evidence" value="ECO:0007669"/>
    <property type="project" value="InterPro"/>
</dbReference>
<dbReference type="Pfam" id="PF01719">
    <property type="entry name" value="Rep_OBD"/>
    <property type="match status" value="1"/>
</dbReference>
<evidence type="ECO:0000259" key="2">
    <source>
        <dbReference type="Pfam" id="PF21861"/>
    </source>
</evidence>
<dbReference type="InterPro" id="IPR053923">
    <property type="entry name" value="RepB_C"/>
</dbReference>
<reference evidence="3" key="1">
    <citation type="submission" date="2015-06" db="EMBL/GenBank/DDBJ databases">
        <authorList>
            <person name="Joergensen T."/>
        </authorList>
    </citation>
    <scope>NUCLEOTIDE SEQUENCE</scope>
    <source>
        <plasmid evidence="3">pRGRH0106</plasmid>
    </source>
</reference>
<evidence type="ECO:0000259" key="1">
    <source>
        <dbReference type="Pfam" id="PF01719"/>
    </source>
</evidence>
<organism evidence="3">
    <name type="scientific">uncultured prokaryote</name>
    <dbReference type="NCBI Taxonomy" id="198431"/>
    <lineage>
        <taxon>unclassified sequences</taxon>
        <taxon>environmental samples</taxon>
    </lineage>
</organism>
<dbReference type="GO" id="GO:0003677">
    <property type="term" value="F:DNA binding"/>
    <property type="evidence" value="ECO:0007669"/>
    <property type="project" value="InterPro"/>
</dbReference>
<dbReference type="GO" id="GO:0003916">
    <property type="term" value="F:DNA topoisomerase activity"/>
    <property type="evidence" value="ECO:0007669"/>
    <property type="project" value="InterPro"/>
</dbReference>
<proteinExistence type="predicted"/>
<evidence type="ECO:0000313" key="3">
    <source>
        <dbReference type="EMBL" id="CRY93921.1"/>
    </source>
</evidence>
<name>A0A0H5PVZ2_9ZZZZ</name>